<protein>
    <submittedName>
        <fullName evidence="7">Subtilase family protein</fullName>
    </submittedName>
</protein>
<dbReference type="RefSeq" id="WP_091404963.1">
    <property type="nucleotide sequence ID" value="NZ_FMCR01000005.1"/>
</dbReference>
<dbReference type="InterPro" id="IPR036852">
    <property type="entry name" value="Peptidase_S8/S53_dom_sf"/>
</dbReference>
<dbReference type="SUPFAM" id="SSF52743">
    <property type="entry name" value="Subtilisin-like"/>
    <property type="match status" value="1"/>
</dbReference>
<dbReference type="PRINTS" id="PR00723">
    <property type="entry name" value="SUBTILISIN"/>
</dbReference>
<reference evidence="7 8" key="1">
    <citation type="submission" date="2016-06" db="EMBL/GenBank/DDBJ databases">
        <authorList>
            <person name="Kjaerup R.B."/>
            <person name="Dalgaard T.S."/>
            <person name="Juul-Madsen H.R."/>
        </authorList>
    </citation>
    <scope>NUCLEOTIDE SEQUENCE [LARGE SCALE GENOMIC DNA]</scope>
    <source>
        <strain evidence="7 8">DSM 44871</strain>
    </source>
</reference>
<dbReference type="Proteomes" id="UP000198864">
    <property type="component" value="Unassembled WGS sequence"/>
</dbReference>
<evidence type="ECO:0000259" key="6">
    <source>
        <dbReference type="Pfam" id="PF00082"/>
    </source>
</evidence>
<feature type="domain" description="Peptidase S8/S53" evidence="6">
    <location>
        <begin position="169"/>
        <end position="414"/>
    </location>
</feature>
<evidence type="ECO:0000256" key="3">
    <source>
        <dbReference type="ARBA" id="ARBA00022801"/>
    </source>
</evidence>
<dbReference type="GO" id="GO:0006508">
    <property type="term" value="P:proteolysis"/>
    <property type="evidence" value="ECO:0007669"/>
    <property type="project" value="UniProtKB-KW"/>
</dbReference>
<dbReference type="InterPro" id="IPR000209">
    <property type="entry name" value="Peptidase_S8/S53_dom"/>
</dbReference>
<dbReference type="STRING" id="285676.GA0070561_5094"/>
<dbReference type="EMBL" id="FMCR01000005">
    <property type="protein sequence ID" value="SCF29457.1"/>
    <property type="molecule type" value="Genomic_DNA"/>
</dbReference>
<name>A0A1C4Z988_9ACTN</name>
<dbReference type="Pfam" id="PF00082">
    <property type="entry name" value="Peptidase_S8"/>
    <property type="match status" value="1"/>
</dbReference>
<dbReference type="PANTHER" id="PTHR43806">
    <property type="entry name" value="PEPTIDASE S8"/>
    <property type="match status" value="1"/>
</dbReference>
<keyword evidence="4 5" id="KW-0720">Serine protease</keyword>
<dbReference type="GO" id="GO:0004252">
    <property type="term" value="F:serine-type endopeptidase activity"/>
    <property type="evidence" value="ECO:0007669"/>
    <property type="project" value="UniProtKB-UniRule"/>
</dbReference>
<feature type="active site" description="Charge relay system" evidence="5">
    <location>
        <position position="390"/>
    </location>
</feature>
<dbReference type="InterPro" id="IPR015500">
    <property type="entry name" value="Peptidase_S8_subtilisin-rel"/>
</dbReference>
<keyword evidence="3 5" id="KW-0378">Hydrolase</keyword>
<evidence type="ECO:0000256" key="5">
    <source>
        <dbReference type="PROSITE-ProRule" id="PRU01240"/>
    </source>
</evidence>
<evidence type="ECO:0000256" key="4">
    <source>
        <dbReference type="ARBA" id="ARBA00022825"/>
    </source>
</evidence>
<dbReference type="InterPro" id="IPR050131">
    <property type="entry name" value="Peptidase_S8_subtilisin-like"/>
</dbReference>
<dbReference type="PROSITE" id="PS51892">
    <property type="entry name" value="SUBTILASE"/>
    <property type="match status" value="1"/>
</dbReference>
<accession>A0A1C4Z988</accession>
<feature type="active site" description="Charge relay system" evidence="5">
    <location>
        <position position="212"/>
    </location>
</feature>
<evidence type="ECO:0000256" key="1">
    <source>
        <dbReference type="ARBA" id="ARBA00011073"/>
    </source>
</evidence>
<comment type="similarity">
    <text evidence="1 5">Belongs to the peptidase S8 family.</text>
</comment>
<evidence type="ECO:0000256" key="2">
    <source>
        <dbReference type="ARBA" id="ARBA00022670"/>
    </source>
</evidence>
<evidence type="ECO:0000313" key="8">
    <source>
        <dbReference type="Proteomes" id="UP000198864"/>
    </source>
</evidence>
<dbReference type="AlphaFoldDB" id="A0A1C4Z988"/>
<evidence type="ECO:0000313" key="7">
    <source>
        <dbReference type="EMBL" id="SCF29457.1"/>
    </source>
</evidence>
<dbReference type="InterPro" id="IPR023827">
    <property type="entry name" value="Peptidase_S8_Asp-AS"/>
</dbReference>
<gene>
    <name evidence="7" type="ORF">GA0070561_5094</name>
</gene>
<keyword evidence="2 5" id="KW-0645">Protease</keyword>
<dbReference type="PANTHER" id="PTHR43806:SF11">
    <property type="entry name" value="CEREVISIN-RELATED"/>
    <property type="match status" value="1"/>
</dbReference>
<dbReference type="Gene3D" id="3.40.50.200">
    <property type="entry name" value="Peptidase S8/S53 domain"/>
    <property type="match status" value="1"/>
</dbReference>
<proteinExistence type="inferred from homology"/>
<dbReference type="PROSITE" id="PS00136">
    <property type="entry name" value="SUBTILASE_ASP"/>
    <property type="match status" value="1"/>
</dbReference>
<sequence length="474" mass="49387">MIDDEIAAFNRRGVLTVVPRAASGRTLADDPAELLRHSVEEFLPAPATVDRVAEALTREGLAIEARTDVGLTVSGEQRLLRDVFGSVVAVVRNKYIRDSPRYELVAQGPLRSRVCTDLIGAVSAPRSGFELTATVSPPVVRGTGHHLSLPGDAVRVAGAGELHAAGIRGQGVRVVMVDTGLYDHPHHRQHGYRTSVVAALPQLDPAVDERGHGTAMSALLLAVAPEVSLTMVKMATEGFSFPVAAFQRAVQLEPDVISCSWGTLRSEPHLHLEVANAIRRGCTVLFAAGNGSTDRPTAMFQSVATPGAITVGGVHIGPDGALRAADLASSYRSAVFPGRAVPDVSGPCGMLPNGNYIVFPTQPGCLFDRRNSKYDGTGADDGWLVSSGTSGATAYAAGVVALAIQQGRASTVESLAADCVPVTQGRSITGDECGGASPNPATGHGLLTAHRLDGAVAADRPLLRSSMDRRGISA</sequence>
<feature type="active site" description="Charge relay system" evidence="5">
    <location>
        <position position="178"/>
    </location>
</feature>
<organism evidence="7 8">
    <name type="scientific">Micromonospora saelicesensis</name>
    <dbReference type="NCBI Taxonomy" id="285676"/>
    <lineage>
        <taxon>Bacteria</taxon>
        <taxon>Bacillati</taxon>
        <taxon>Actinomycetota</taxon>
        <taxon>Actinomycetes</taxon>
        <taxon>Micromonosporales</taxon>
        <taxon>Micromonosporaceae</taxon>
        <taxon>Micromonospora</taxon>
    </lineage>
</organism>